<gene>
    <name evidence="1" type="ORF">LEP1GSC081_2653</name>
</gene>
<name>A0A0E2B608_9LEPT</name>
<comment type="caution">
    <text evidence="1">The sequence shown here is derived from an EMBL/GenBank/DDBJ whole genome shotgun (WGS) entry which is preliminary data.</text>
</comment>
<evidence type="ECO:0000313" key="2">
    <source>
        <dbReference type="Proteomes" id="UP000006253"/>
    </source>
</evidence>
<sequence>MAEKIEISLDEVKRLFEFLEKVHDWMHQPLNYQNPKLVEKFVNENYNEVKGLYYHVVWNWLPKEIQKEIEES</sequence>
<accession>A0A0E2B608</accession>
<dbReference type="RefSeq" id="WP_004764719.1">
    <property type="nucleotide sequence ID" value="NZ_AHMY02000022.1"/>
</dbReference>
<organism evidence="1 2">
    <name type="scientific">Leptospira kirschneri str. H1</name>
    <dbReference type="NCBI Taxonomy" id="1049966"/>
    <lineage>
        <taxon>Bacteria</taxon>
        <taxon>Pseudomonadati</taxon>
        <taxon>Spirochaetota</taxon>
        <taxon>Spirochaetia</taxon>
        <taxon>Leptospirales</taxon>
        <taxon>Leptospiraceae</taxon>
        <taxon>Leptospira</taxon>
    </lineage>
</organism>
<dbReference type="EMBL" id="AHMY02000022">
    <property type="protein sequence ID" value="EKO16756.1"/>
    <property type="molecule type" value="Genomic_DNA"/>
</dbReference>
<reference evidence="1 2" key="1">
    <citation type="submission" date="2012-10" db="EMBL/GenBank/DDBJ databases">
        <authorList>
            <person name="Harkins D.M."/>
            <person name="Durkin A.S."/>
            <person name="Brinkac L.M."/>
            <person name="Selengut J.D."/>
            <person name="Sanka R."/>
            <person name="DePew J."/>
            <person name="Purushe J."/>
            <person name="Peacock S.J."/>
            <person name="Thaipadungpanit J."/>
            <person name="Wuthiekanun V.W."/>
            <person name="Day N.P."/>
            <person name="Vinetz J.M."/>
            <person name="Sutton G.G."/>
            <person name="Nelson W.C."/>
            <person name="Fouts D.E."/>
        </authorList>
    </citation>
    <scope>NUCLEOTIDE SEQUENCE [LARGE SCALE GENOMIC DNA]</scope>
    <source>
        <strain evidence="1 2">H1</strain>
    </source>
</reference>
<proteinExistence type="predicted"/>
<dbReference type="Proteomes" id="UP000006253">
    <property type="component" value="Unassembled WGS sequence"/>
</dbReference>
<protein>
    <submittedName>
        <fullName evidence="1">Uncharacterized protein</fullName>
    </submittedName>
</protein>
<evidence type="ECO:0000313" key="1">
    <source>
        <dbReference type="EMBL" id="EKO16756.1"/>
    </source>
</evidence>
<dbReference type="AlphaFoldDB" id="A0A0E2B608"/>